<feature type="transmembrane region" description="Helical" evidence="9">
    <location>
        <begin position="605"/>
        <end position="629"/>
    </location>
</feature>
<feature type="transmembrane region" description="Helical" evidence="9">
    <location>
        <begin position="350"/>
        <end position="371"/>
    </location>
</feature>
<evidence type="ECO:0000256" key="4">
    <source>
        <dbReference type="ARBA" id="ARBA00022989"/>
    </source>
</evidence>
<dbReference type="InterPro" id="IPR037272">
    <property type="entry name" value="SNS_sf"/>
</dbReference>
<dbReference type="PRINTS" id="PR00176">
    <property type="entry name" value="NANEUSMPORT"/>
</dbReference>
<organism evidence="10 11">
    <name type="scientific">Brachionus plicatilis</name>
    <name type="common">Marine rotifer</name>
    <name type="synonym">Brachionus muelleri</name>
    <dbReference type="NCBI Taxonomy" id="10195"/>
    <lineage>
        <taxon>Eukaryota</taxon>
        <taxon>Metazoa</taxon>
        <taxon>Spiralia</taxon>
        <taxon>Gnathifera</taxon>
        <taxon>Rotifera</taxon>
        <taxon>Eurotatoria</taxon>
        <taxon>Monogononta</taxon>
        <taxon>Pseudotrocha</taxon>
        <taxon>Ploima</taxon>
        <taxon>Brachionidae</taxon>
        <taxon>Brachionus</taxon>
    </lineage>
</organism>
<keyword evidence="6" id="KW-0915">Sodium</keyword>
<feature type="binding site" evidence="6">
    <location>
        <position position="457"/>
    </location>
    <ligand>
        <name>Na(+)</name>
        <dbReference type="ChEBI" id="CHEBI:29101"/>
        <label>1</label>
    </ligand>
</feature>
<dbReference type="Proteomes" id="UP000276133">
    <property type="component" value="Unassembled WGS sequence"/>
</dbReference>
<keyword evidence="7" id="KW-1015">Disulfide bond</keyword>
<accession>A0A3M7QTP7</accession>
<dbReference type="OrthoDB" id="6581954at2759"/>
<dbReference type="Pfam" id="PF00209">
    <property type="entry name" value="SNF"/>
    <property type="match status" value="1"/>
</dbReference>
<proteinExistence type="inferred from homology"/>
<evidence type="ECO:0000256" key="5">
    <source>
        <dbReference type="ARBA" id="ARBA00023136"/>
    </source>
</evidence>
<feature type="transmembrane region" description="Helical" evidence="9">
    <location>
        <begin position="272"/>
        <end position="292"/>
    </location>
</feature>
<feature type="binding site" evidence="6">
    <location>
        <position position="80"/>
    </location>
    <ligand>
        <name>Na(+)</name>
        <dbReference type="ChEBI" id="CHEBI:29101"/>
        <label>1</label>
    </ligand>
</feature>
<feature type="transmembrane region" description="Helical" evidence="9">
    <location>
        <begin position="488"/>
        <end position="511"/>
    </location>
</feature>
<evidence type="ECO:0000256" key="6">
    <source>
        <dbReference type="PIRSR" id="PIRSR600175-1"/>
    </source>
</evidence>
<dbReference type="PROSITE" id="PS50267">
    <property type="entry name" value="NA_NEUROTRAN_SYMP_3"/>
    <property type="match status" value="1"/>
</dbReference>
<protein>
    <recommendedName>
        <fullName evidence="8">Transporter</fullName>
    </recommendedName>
</protein>
<dbReference type="PANTHER" id="PTHR11616:SF240">
    <property type="entry name" value="BLOATED TUBULES, ISOFORM B-RELATED"/>
    <property type="match status" value="1"/>
</dbReference>
<gene>
    <name evidence="10" type="ORF">BpHYR1_045264</name>
</gene>
<feature type="transmembrane region" description="Helical" evidence="9">
    <location>
        <begin position="383"/>
        <end position="409"/>
    </location>
</feature>
<keyword evidence="3 8" id="KW-0812">Transmembrane</keyword>
<feature type="transmembrane region" description="Helical" evidence="9">
    <location>
        <begin position="102"/>
        <end position="123"/>
    </location>
</feature>
<evidence type="ECO:0000256" key="2">
    <source>
        <dbReference type="ARBA" id="ARBA00022448"/>
    </source>
</evidence>
<sequence>MVENKKYKLLSENSKIRLSESSSIASWEKHYGTDYDFTQLDDCYENSELAKKNNENDNKINKRETWVGKNDFFLSALAYAVGLGAVWRFPYLCYKNGGGVFLIPYLIFLVTIGFPLVFLELCVGQFTSNGPLTCWRMTPFFRGIGLSMNIANTYLCIYYNVILAYAIYFLYHTLKNITGNLPWENCKVEWSSPNCLDEHNTFNISLINCTNDFLKCKNGICYEKFNFLNETLNCSSKELVIAGIWKSAFPSQDFWDKIILEKTASIDETGHLVWQLVVALFLSWVLVFLMVLNGIKVSGKLVYFTALFPYFVLIILGIRGLTLPGAYEGIKYYIYPDLSRLTDYTVWTDAAVQLFFTLSVAYGGLITLSSYNTFHTNIMRDAIFVTVSNCITSIFAGFVVFAFIGYLSFKTGREINDVIQAGQGLAYVVYPFAVTTIKGSVFWAFLFFFMMLVLGLDTMMTSVESLITSILDGFPCLKINDKRRKITVALTCLALFLGGLIFCFQSGTYWIELFDAFSGSWAILLVACLECISISWFYGFDNIKNDISAMLGCQLTRKKYFLFWKIMWTIVSPLVLTIVCVLSWIDFKGLKLNEYVFPHWSNVFGISLSISTLSGVIIWSIFSVAHTVFIQKKPFKSLFVPGIGWKPLKEEHCILVNELHKRDFSENFDKGIIKKFFKQFI</sequence>
<evidence type="ECO:0000256" key="8">
    <source>
        <dbReference type="RuleBase" id="RU003732"/>
    </source>
</evidence>
<dbReference type="AlphaFoldDB" id="A0A3M7QTP7"/>
<dbReference type="GO" id="GO:0046872">
    <property type="term" value="F:metal ion binding"/>
    <property type="evidence" value="ECO:0007669"/>
    <property type="project" value="UniProtKB-KW"/>
</dbReference>
<keyword evidence="5 9" id="KW-0472">Membrane</keyword>
<comment type="caution">
    <text evidence="10">The sequence shown here is derived from an EMBL/GenBank/DDBJ whole genome shotgun (WGS) entry which is preliminary data.</text>
</comment>
<evidence type="ECO:0000256" key="1">
    <source>
        <dbReference type="ARBA" id="ARBA00004141"/>
    </source>
</evidence>
<keyword evidence="6" id="KW-0479">Metal-binding</keyword>
<dbReference type="InterPro" id="IPR000175">
    <property type="entry name" value="Na/ntran_symport"/>
</dbReference>
<evidence type="ECO:0000256" key="7">
    <source>
        <dbReference type="PIRSR" id="PIRSR600175-2"/>
    </source>
</evidence>
<keyword evidence="8" id="KW-0769">Symport</keyword>
<feature type="transmembrane region" description="Helical" evidence="9">
    <location>
        <begin position="144"/>
        <end position="171"/>
    </location>
</feature>
<dbReference type="GO" id="GO:0005886">
    <property type="term" value="C:plasma membrane"/>
    <property type="evidence" value="ECO:0007669"/>
    <property type="project" value="TreeGrafter"/>
</dbReference>
<feature type="binding site" evidence="6">
    <location>
        <position position="454"/>
    </location>
    <ligand>
        <name>Na(+)</name>
        <dbReference type="ChEBI" id="CHEBI:29101"/>
        <label>1</label>
    </ligand>
</feature>
<feature type="transmembrane region" description="Helical" evidence="9">
    <location>
        <begin position="517"/>
        <end position="540"/>
    </location>
</feature>
<keyword evidence="2 8" id="KW-0813">Transport</keyword>
<feature type="transmembrane region" description="Helical" evidence="9">
    <location>
        <begin position="561"/>
        <end position="585"/>
    </location>
</feature>
<dbReference type="PROSITE" id="PS00610">
    <property type="entry name" value="NA_NEUROTRAN_SYMP_1"/>
    <property type="match status" value="1"/>
</dbReference>
<feature type="disulfide bond" evidence="7">
    <location>
        <begin position="186"/>
        <end position="195"/>
    </location>
</feature>
<feature type="binding site" evidence="6">
    <location>
        <position position="81"/>
    </location>
    <ligand>
        <name>Na(+)</name>
        <dbReference type="ChEBI" id="CHEBI:29101"/>
        <label>1</label>
    </ligand>
</feature>
<dbReference type="EMBL" id="REGN01005117">
    <property type="protein sequence ID" value="RNA14740.1"/>
    <property type="molecule type" value="Genomic_DNA"/>
</dbReference>
<evidence type="ECO:0000313" key="10">
    <source>
        <dbReference type="EMBL" id="RNA14740.1"/>
    </source>
</evidence>
<feature type="binding site" evidence="6">
    <location>
        <position position="389"/>
    </location>
    <ligand>
        <name>Na(+)</name>
        <dbReference type="ChEBI" id="CHEBI:29101"/>
        <label>1</label>
    </ligand>
</feature>
<comment type="similarity">
    <text evidence="8">Belongs to the sodium:neurotransmitter symporter (SNF) (TC 2.A.22) family.</text>
</comment>
<name>A0A3M7QTP7_BRAPC</name>
<evidence type="ECO:0000256" key="9">
    <source>
        <dbReference type="SAM" id="Phobius"/>
    </source>
</evidence>
<dbReference type="GO" id="GO:0015375">
    <property type="term" value="F:glycine:sodium symporter activity"/>
    <property type="evidence" value="ECO:0007669"/>
    <property type="project" value="TreeGrafter"/>
</dbReference>
<dbReference type="STRING" id="10195.A0A3M7QTP7"/>
<feature type="transmembrane region" description="Helical" evidence="9">
    <location>
        <begin position="72"/>
        <end position="90"/>
    </location>
</feature>
<dbReference type="PANTHER" id="PTHR11616">
    <property type="entry name" value="SODIUM/CHLORIDE DEPENDENT TRANSPORTER"/>
    <property type="match status" value="1"/>
</dbReference>
<comment type="subcellular location">
    <subcellularLocation>
        <location evidence="1">Membrane</location>
        <topology evidence="1">Multi-pass membrane protein</topology>
    </subcellularLocation>
</comment>
<dbReference type="SUPFAM" id="SSF161070">
    <property type="entry name" value="SNF-like"/>
    <property type="match status" value="1"/>
</dbReference>
<feature type="transmembrane region" description="Helical" evidence="9">
    <location>
        <begin position="429"/>
        <end position="456"/>
    </location>
</feature>
<reference evidence="10 11" key="1">
    <citation type="journal article" date="2018" name="Sci. Rep.">
        <title>Genomic signatures of local adaptation to the degree of environmental predictability in rotifers.</title>
        <authorList>
            <person name="Franch-Gras L."/>
            <person name="Hahn C."/>
            <person name="Garcia-Roger E.M."/>
            <person name="Carmona M.J."/>
            <person name="Serra M."/>
            <person name="Gomez A."/>
        </authorList>
    </citation>
    <scope>NUCLEOTIDE SEQUENCE [LARGE SCALE GENOMIC DNA]</scope>
    <source>
        <strain evidence="10">HYR1</strain>
    </source>
</reference>
<feature type="transmembrane region" description="Helical" evidence="9">
    <location>
        <begin position="301"/>
        <end position="321"/>
    </location>
</feature>
<keyword evidence="11" id="KW-1185">Reference proteome</keyword>
<evidence type="ECO:0000256" key="3">
    <source>
        <dbReference type="ARBA" id="ARBA00022692"/>
    </source>
</evidence>
<evidence type="ECO:0000313" key="11">
    <source>
        <dbReference type="Proteomes" id="UP000276133"/>
    </source>
</evidence>
<keyword evidence="4 9" id="KW-1133">Transmembrane helix</keyword>